<dbReference type="SMART" id="SM00105">
    <property type="entry name" value="ArfGap"/>
    <property type="match status" value="1"/>
</dbReference>
<dbReference type="SMART" id="SM00454">
    <property type="entry name" value="SAM"/>
    <property type="match status" value="1"/>
</dbReference>
<dbReference type="InterPro" id="IPR008936">
    <property type="entry name" value="Rho_GTPase_activation_prot"/>
</dbReference>
<dbReference type="PANTHER" id="PTHR45899:SF3">
    <property type="entry name" value="ARF-GAP WITH RHO-GAP DOMAIN, ANK REPEAT AND PH DOMAIN-CONTAINING PROTEIN 1"/>
    <property type="match status" value="1"/>
</dbReference>
<evidence type="ECO:0000259" key="4">
    <source>
        <dbReference type="PROSITE" id="PS50003"/>
    </source>
</evidence>
<dbReference type="Gene3D" id="1.10.220.150">
    <property type="entry name" value="Arf GTPase activating protein"/>
    <property type="match status" value="1"/>
</dbReference>
<accession>A0A669QIS5</accession>
<dbReference type="PROSITE" id="PS50115">
    <property type="entry name" value="ARFGAP"/>
    <property type="match status" value="1"/>
</dbReference>
<dbReference type="Ensembl" id="ENSPCLT00000024110.1">
    <property type="protein sequence ID" value="ENSPCLP00000018098.1"/>
    <property type="gene ID" value="ENSPCLG00000015125.1"/>
</dbReference>
<evidence type="ECO:0000259" key="6">
    <source>
        <dbReference type="PROSITE" id="PS50115"/>
    </source>
</evidence>
<proteinExistence type="predicted"/>
<dbReference type="InterPro" id="IPR038508">
    <property type="entry name" value="ArfGAP_dom_sf"/>
</dbReference>
<dbReference type="GO" id="GO:0005737">
    <property type="term" value="C:cytoplasm"/>
    <property type="evidence" value="ECO:0007669"/>
    <property type="project" value="TreeGrafter"/>
</dbReference>
<dbReference type="InterPro" id="IPR001849">
    <property type="entry name" value="PH_domain"/>
</dbReference>
<dbReference type="FunFam" id="2.30.29.30:FF:000170">
    <property type="entry name" value="Arf-GAP with Rho-GAP domain, ANK repeat and PH domain-containing protein 1"/>
    <property type="match status" value="1"/>
</dbReference>
<dbReference type="Pfam" id="PF01412">
    <property type="entry name" value="ArfGap"/>
    <property type="match status" value="1"/>
</dbReference>
<name>A0A669QIS5_PHACC</name>
<dbReference type="PANTHER" id="PTHR45899">
    <property type="entry name" value="RHO GTPASE ACTIVATING PROTEIN AT 15B, ISOFORM C"/>
    <property type="match status" value="1"/>
</dbReference>
<dbReference type="OMA" id="YEQCSSP"/>
<feature type="region of interest" description="Disordered" evidence="3">
    <location>
        <begin position="112"/>
        <end position="151"/>
    </location>
</feature>
<feature type="domain" description="PH" evidence="4">
    <location>
        <begin position="211"/>
        <end position="386"/>
    </location>
</feature>
<dbReference type="CDD" id="cd13256">
    <property type="entry name" value="PH3_ARAP"/>
    <property type="match status" value="1"/>
</dbReference>
<dbReference type="SUPFAM" id="SSF50729">
    <property type="entry name" value="PH domain-like"/>
    <property type="match status" value="4"/>
</dbReference>
<reference evidence="7" key="1">
    <citation type="submission" date="2025-08" db="UniProtKB">
        <authorList>
            <consortium name="Ensembl"/>
        </authorList>
    </citation>
    <scope>IDENTIFICATION</scope>
</reference>
<reference evidence="7" key="2">
    <citation type="submission" date="2025-09" db="UniProtKB">
        <authorList>
            <consortium name="Ensembl"/>
        </authorList>
    </citation>
    <scope>IDENTIFICATION</scope>
</reference>
<dbReference type="GO" id="GO:0008270">
    <property type="term" value="F:zinc ion binding"/>
    <property type="evidence" value="ECO:0007669"/>
    <property type="project" value="UniProtKB-KW"/>
</dbReference>
<dbReference type="InterPro" id="IPR037278">
    <property type="entry name" value="ARFGAP/RecO"/>
</dbReference>
<dbReference type="AlphaFoldDB" id="A0A669QIS5"/>
<dbReference type="PROSITE" id="PS50105">
    <property type="entry name" value="SAM_DOMAIN"/>
    <property type="match status" value="1"/>
</dbReference>
<dbReference type="SUPFAM" id="SSF57863">
    <property type="entry name" value="ArfGap/RecO-like zinc finger"/>
    <property type="match status" value="1"/>
</dbReference>
<dbReference type="InterPro" id="IPR001164">
    <property type="entry name" value="ArfGAP_dom"/>
</dbReference>
<keyword evidence="2" id="KW-0863">Zinc-finger</keyword>
<keyword evidence="2" id="KW-0479">Metal-binding</keyword>
<dbReference type="InterPro" id="IPR011993">
    <property type="entry name" value="PH-like_dom_sf"/>
</dbReference>
<feature type="domain" description="PH" evidence="4">
    <location>
        <begin position="584"/>
        <end position="691"/>
    </location>
</feature>
<dbReference type="PROSITE" id="PS50003">
    <property type="entry name" value="PH_DOMAIN"/>
    <property type="match status" value="2"/>
</dbReference>
<evidence type="ECO:0000313" key="8">
    <source>
        <dbReference type="Proteomes" id="UP000472261"/>
    </source>
</evidence>
<keyword evidence="2" id="KW-0862">Zinc</keyword>
<feature type="compositionally biased region" description="Pro residues" evidence="3">
    <location>
        <begin position="114"/>
        <end position="123"/>
    </location>
</feature>
<dbReference type="GO" id="GO:0005096">
    <property type="term" value="F:GTPase activator activity"/>
    <property type="evidence" value="ECO:0007669"/>
    <property type="project" value="UniProtKB-KW"/>
</dbReference>
<evidence type="ECO:0000259" key="5">
    <source>
        <dbReference type="PROSITE" id="PS50105"/>
    </source>
</evidence>
<evidence type="ECO:0000256" key="1">
    <source>
        <dbReference type="ARBA" id="ARBA00022468"/>
    </source>
</evidence>
<dbReference type="Gene3D" id="2.30.29.30">
    <property type="entry name" value="Pleckstrin-homology domain (PH domain)/Phosphotyrosine-binding domain (PTB)"/>
    <property type="match status" value="2"/>
</dbReference>
<dbReference type="Pfam" id="PF00536">
    <property type="entry name" value="SAM_1"/>
    <property type="match status" value="1"/>
</dbReference>
<dbReference type="GO" id="GO:0005547">
    <property type="term" value="F:phosphatidylinositol-3,4,5-trisphosphate binding"/>
    <property type="evidence" value="ECO:0007669"/>
    <property type="project" value="TreeGrafter"/>
</dbReference>
<organism evidence="7 8">
    <name type="scientific">Phasianus colchicus</name>
    <name type="common">Common pheasant</name>
    <dbReference type="NCBI Taxonomy" id="9054"/>
    <lineage>
        <taxon>Eukaryota</taxon>
        <taxon>Metazoa</taxon>
        <taxon>Chordata</taxon>
        <taxon>Craniata</taxon>
        <taxon>Vertebrata</taxon>
        <taxon>Euteleostomi</taxon>
        <taxon>Archelosauria</taxon>
        <taxon>Archosauria</taxon>
        <taxon>Dinosauria</taxon>
        <taxon>Saurischia</taxon>
        <taxon>Theropoda</taxon>
        <taxon>Coelurosauria</taxon>
        <taxon>Aves</taxon>
        <taxon>Neognathae</taxon>
        <taxon>Galloanserae</taxon>
        <taxon>Galliformes</taxon>
        <taxon>Phasianidae</taxon>
        <taxon>Phasianinae</taxon>
        <taxon>Phasianus</taxon>
    </lineage>
</organism>
<dbReference type="Proteomes" id="UP000472261">
    <property type="component" value="Unplaced"/>
</dbReference>
<dbReference type="InterPro" id="IPR001660">
    <property type="entry name" value="SAM"/>
</dbReference>
<evidence type="ECO:0000256" key="3">
    <source>
        <dbReference type="SAM" id="MobiDB-lite"/>
    </source>
</evidence>
<keyword evidence="8" id="KW-1185">Reference proteome</keyword>
<dbReference type="InterPro" id="IPR052227">
    <property type="entry name" value="Arf-Rho-GAP_ANK-PH_domain"/>
</dbReference>
<keyword evidence="1" id="KW-0343">GTPase activation</keyword>
<feature type="domain" description="SAM" evidence="5">
    <location>
        <begin position="11"/>
        <end position="61"/>
    </location>
</feature>
<dbReference type="SMART" id="SM00233">
    <property type="entry name" value="PH"/>
    <property type="match status" value="3"/>
</dbReference>
<dbReference type="Gene3D" id="1.10.555.10">
    <property type="entry name" value="Rho GTPase activation protein"/>
    <property type="match status" value="1"/>
</dbReference>
<evidence type="ECO:0000256" key="2">
    <source>
        <dbReference type="PROSITE-ProRule" id="PRU00288"/>
    </source>
</evidence>
<dbReference type="SUPFAM" id="SSF48350">
    <property type="entry name" value="GTPase activation domain, GAP"/>
    <property type="match status" value="1"/>
</dbReference>
<dbReference type="SUPFAM" id="SSF47769">
    <property type="entry name" value="SAM/Pointed domain"/>
    <property type="match status" value="1"/>
</dbReference>
<dbReference type="InterPro" id="IPR013761">
    <property type="entry name" value="SAM/pointed_sf"/>
</dbReference>
<dbReference type="GO" id="GO:0008360">
    <property type="term" value="P:regulation of cell shape"/>
    <property type="evidence" value="ECO:0007669"/>
    <property type="project" value="TreeGrafter"/>
</dbReference>
<evidence type="ECO:0008006" key="9">
    <source>
        <dbReference type="Google" id="ProtNLM"/>
    </source>
</evidence>
<sequence>MDDPIEDPVPISSWLAALHLEQYSAAFQQHRLLTVADCRRLAEPDLTQIGVLLPGHRRRILLGLGKAFPPTPGSPHSQITKPIPAKRHVFRTPPHDPPVPPPVPPRLGCRPPLTFAPPPPSPLRQPVEYGVGPPLPRPHPSQIAPPSHPITVPSSLSMGASGCQWVSVGASGYQWVSMAISGCQWVPMGATGANGCQWVPMGATVPSHYLYQRRWVTLDSQYLRYFASDKDAFSKRFIPVSSISHVGAVGDQKFEVVTQGRHFVFRADSDAHASQAMQLRQCSRRSTADAMHLKQCSSGNAARAMQHSRCSTAAAVQAGMQQRQQLSPQEQQQGLGITSIPMALGSVRDAERRSFQLSTPYGSFSFSAASQQDKEAWMAAMRGAVASALATYGVAERIWEPEANRLCADCGAPNPDWASINLCVVICERCAGEHRALGPNVSKVRSLKMDSRVWSEELIQVIGVVVGSLCSAPLMWGPSGPRCRDPIDMRIWGSGPYGVFLPKCGVRVPKCPHLGWGPYGVLLPHNTGYGVGVPMGFCCPSQGDLGLGSLWGFAALNVGLLCSEPPCPDLGCGAAEPYTEPLPCVTHCGFLYKTPSVAKPHSERRGQEEFSRRWCALQDGVLSYYENDRNAAPNGEIKVAEIVCLVNNPPHSHGIEFTFEVYIESERLYLFGSDNPDGARDWLRSLAKSFIPPCAEELLGHDFERLGRLMYKGGLSLERPEEGWFALVGSTLHVCSRDGQKQEAVQLRKLQELSIQGDNEVLVGLGASTTGELGGEILGGHGEMWGRTFGEPLGEPLGKPEGIRAERLDYRGGDGNGVPPLLPPPCRVQRFAGDNQMNTHNLAIVFGPTLFQTDGQDYKAGRVVEELIGHYVEIFNVCGAGGGRGGREGWGEGWGKGGMEGWKERRMGDGRREGGRDGGMEEIRRDGGRDGEMDGGRIESKERWREGEMLGWKDRRMGDGRREGGRDGCRFAEWLQGCRMAARMQGGCRDGGGCRFAGWLMLIGLPTPPPHCSWGFTVFHENEKHDRQQWYLCCDTQADLREWFATFLHVQVGAVPQNPMGPQNPNATP</sequence>
<dbReference type="PRINTS" id="PR00405">
    <property type="entry name" value="REVINTRACTNG"/>
</dbReference>
<evidence type="ECO:0000313" key="7">
    <source>
        <dbReference type="Ensembl" id="ENSPCLP00000018098.1"/>
    </source>
</evidence>
<feature type="region of interest" description="Disordered" evidence="3">
    <location>
        <begin position="901"/>
        <end position="937"/>
    </location>
</feature>
<dbReference type="Pfam" id="PF00169">
    <property type="entry name" value="PH"/>
    <property type="match status" value="1"/>
</dbReference>
<protein>
    <recommendedName>
        <fullName evidence="9">ArfGAP with RhoGAP domain, ankyrin repeat and PH domain 1</fullName>
    </recommendedName>
</protein>
<dbReference type="Gene3D" id="1.10.150.50">
    <property type="entry name" value="Transcription Factor, Ets-1"/>
    <property type="match status" value="1"/>
</dbReference>
<feature type="domain" description="Arf-GAP" evidence="6">
    <location>
        <begin position="392"/>
        <end position="468"/>
    </location>
</feature>